<reference evidence="2 3" key="1">
    <citation type="journal article" date="2021" name="Elife">
        <title>Chloroplast acquisition without the gene transfer in kleptoplastic sea slugs, Plakobranchus ocellatus.</title>
        <authorList>
            <person name="Maeda T."/>
            <person name="Takahashi S."/>
            <person name="Yoshida T."/>
            <person name="Shimamura S."/>
            <person name="Takaki Y."/>
            <person name="Nagai Y."/>
            <person name="Toyoda A."/>
            <person name="Suzuki Y."/>
            <person name="Arimoto A."/>
            <person name="Ishii H."/>
            <person name="Satoh N."/>
            <person name="Nishiyama T."/>
            <person name="Hasebe M."/>
            <person name="Maruyama T."/>
            <person name="Minagawa J."/>
            <person name="Obokata J."/>
            <person name="Shigenobu S."/>
        </authorList>
    </citation>
    <scope>NUCLEOTIDE SEQUENCE [LARGE SCALE GENOMIC DNA]</scope>
</reference>
<proteinExistence type="predicted"/>
<evidence type="ECO:0000313" key="3">
    <source>
        <dbReference type="Proteomes" id="UP000735302"/>
    </source>
</evidence>
<feature type="region of interest" description="Disordered" evidence="1">
    <location>
        <begin position="151"/>
        <end position="178"/>
    </location>
</feature>
<dbReference type="AlphaFoldDB" id="A0AAV3ZX77"/>
<comment type="caution">
    <text evidence="2">The sequence shown here is derived from an EMBL/GenBank/DDBJ whole genome shotgun (WGS) entry which is preliminary data.</text>
</comment>
<protein>
    <submittedName>
        <fullName evidence="2">RNA-directed DNA polymerase from mobile element jockey-like</fullName>
    </submittedName>
</protein>
<feature type="compositionally biased region" description="Basic and acidic residues" evidence="1">
    <location>
        <begin position="163"/>
        <end position="178"/>
    </location>
</feature>
<keyword evidence="3" id="KW-1185">Reference proteome</keyword>
<dbReference type="PANTHER" id="PTHR36688:SF1">
    <property type="entry name" value="ENDONUCLEASE_EXONUCLEASE_PHOSPHATASE DOMAIN-CONTAINING PROTEIN"/>
    <property type="match status" value="1"/>
</dbReference>
<dbReference type="PANTHER" id="PTHR36688">
    <property type="entry name" value="ENDO/EXONUCLEASE/PHOSPHATASE DOMAIN-CONTAINING PROTEIN"/>
    <property type="match status" value="1"/>
</dbReference>
<dbReference type="Proteomes" id="UP000735302">
    <property type="component" value="Unassembled WGS sequence"/>
</dbReference>
<keyword evidence="2" id="KW-0808">Transferase</keyword>
<sequence>MQINTSKTAHTTFSLINPVLQKDLDIRFRKESHKRDDLPRYLGVSLDARLCLRRQIEEVAKIVRERTNILQRLTGPNWGATPRSLRTIYIGFIGPVLERGRYLQTGEGAPLRSMVEAFARQRRRIKNASVLSVVHDLLTRHSMPTDRAQVHVPTRAPSLKPACRSDRWEERMKRDPRL</sequence>
<evidence type="ECO:0000256" key="1">
    <source>
        <dbReference type="SAM" id="MobiDB-lite"/>
    </source>
</evidence>
<keyword evidence="2" id="KW-0548">Nucleotidyltransferase</keyword>
<dbReference type="EMBL" id="BLXT01003118">
    <property type="protein sequence ID" value="GFO00516.1"/>
    <property type="molecule type" value="Genomic_DNA"/>
</dbReference>
<dbReference type="InterPro" id="IPR052560">
    <property type="entry name" value="RdDP_mobile_element"/>
</dbReference>
<accession>A0AAV3ZX77</accession>
<organism evidence="2 3">
    <name type="scientific">Plakobranchus ocellatus</name>
    <dbReference type="NCBI Taxonomy" id="259542"/>
    <lineage>
        <taxon>Eukaryota</taxon>
        <taxon>Metazoa</taxon>
        <taxon>Spiralia</taxon>
        <taxon>Lophotrochozoa</taxon>
        <taxon>Mollusca</taxon>
        <taxon>Gastropoda</taxon>
        <taxon>Heterobranchia</taxon>
        <taxon>Euthyneura</taxon>
        <taxon>Panpulmonata</taxon>
        <taxon>Sacoglossa</taxon>
        <taxon>Placobranchoidea</taxon>
        <taxon>Plakobranchidae</taxon>
        <taxon>Plakobranchus</taxon>
    </lineage>
</organism>
<evidence type="ECO:0000313" key="2">
    <source>
        <dbReference type="EMBL" id="GFO00516.1"/>
    </source>
</evidence>
<keyword evidence="2" id="KW-0695">RNA-directed DNA polymerase</keyword>
<dbReference type="GO" id="GO:0003964">
    <property type="term" value="F:RNA-directed DNA polymerase activity"/>
    <property type="evidence" value="ECO:0007669"/>
    <property type="project" value="UniProtKB-KW"/>
</dbReference>
<name>A0AAV3ZX77_9GAST</name>
<gene>
    <name evidence="2" type="ORF">PoB_002702100</name>
</gene>